<dbReference type="AlphaFoldDB" id="A0AAW7NAN4"/>
<dbReference type="InterPro" id="IPR001173">
    <property type="entry name" value="Glyco_trans_2-like"/>
</dbReference>
<dbReference type="Proteomes" id="UP001174888">
    <property type="component" value="Unassembled WGS sequence"/>
</dbReference>
<gene>
    <name evidence="2" type="ORF">QYC35_08445</name>
</gene>
<dbReference type="Pfam" id="PF00535">
    <property type="entry name" value="Glycos_transf_2"/>
    <property type="match status" value="1"/>
</dbReference>
<keyword evidence="2" id="KW-0328">Glycosyltransferase</keyword>
<keyword evidence="2" id="KW-0808">Transferase</keyword>
<dbReference type="CDD" id="cd00761">
    <property type="entry name" value="Glyco_tranf_GTA_type"/>
    <property type="match status" value="1"/>
</dbReference>
<dbReference type="RefSeq" id="WP_301207481.1">
    <property type="nucleotide sequence ID" value="NZ_JAUIQT010000001.1"/>
</dbReference>
<dbReference type="SUPFAM" id="SSF53448">
    <property type="entry name" value="Nucleotide-diphospho-sugar transferases"/>
    <property type="match status" value="1"/>
</dbReference>
<comment type="caution">
    <text evidence="2">The sequence shown here is derived from an EMBL/GenBank/DDBJ whole genome shotgun (WGS) entry which is preliminary data.</text>
</comment>
<dbReference type="EMBL" id="JAUIQT010000001">
    <property type="protein sequence ID" value="MDN4834211.1"/>
    <property type="molecule type" value="Genomic_DNA"/>
</dbReference>
<dbReference type="PANTHER" id="PTHR22916:SF3">
    <property type="entry name" value="UDP-GLCNAC:BETAGAL BETA-1,3-N-ACETYLGLUCOSAMINYLTRANSFERASE-LIKE PROTEIN 1"/>
    <property type="match status" value="1"/>
</dbReference>
<evidence type="ECO:0000313" key="2">
    <source>
        <dbReference type="EMBL" id="MDN4834211.1"/>
    </source>
</evidence>
<dbReference type="InterPro" id="IPR029044">
    <property type="entry name" value="Nucleotide-diphossugar_trans"/>
</dbReference>
<reference evidence="2" key="1">
    <citation type="submission" date="2023-07" db="EMBL/GenBank/DDBJ databases">
        <title>Complete genome sequence of Ligilactobacillus salivarius SRCM217594 isolated from Gallus gallus domesticus feces.</title>
        <authorList>
            <person name="Yang H.-G."/>
            <person name="Ryu M.-S."/>
            <person name="Ha G.-S."/>
            <person name="Yang H.-J."/>
            <person name="Jeong D.-Y."/>
        </authorList>
    </citation>
    <scope>NUCLEOTIDE SEQUENCE</scope>
    <source>
        <strain evidence="2">SRCM217594</strain>
    </source>
</reference>
<sequence>MVKVSIGVPVYNVEEYLRQCLNSIMEQTFTDFEVIMVDDGSTDNSFNICQEYVARDNRFKLFHQENKGNGGSRNTCLKYMNGEFITWIDSDDVIKPNYLEKLLQVQNETDTQIINCMFYYIKDGTEHYFDYTSIYPDLKRIELSGRDALKTVLFDKYKIIELAGTLVESSLYKGWYCTEGVMYEDFGSKFKLYPRANTVVAIPEQLYGYRQRNNGTIGKTNQPKTFLEELKVSNNMLTNVEKYIYYMDIMNFSEKKIYKESIDYITGYSLYRANMLRSEEDKQLYFEYVNKYKEKLKRYWNMGDE</sequence>
<protein>
    <submittedName>
        <fullName evidence="2">Glycosyltransferase family 2 protein</fullName>
        <ecNumber evidence="2">2.4.-.-</ecNumber>
    </submittedName>
</protein>
<dbReference type="GO" id="GO:0016758">
    <property type="term" value="F:hexosyltransferase activity"/>
    <property type="evidence" value="ECO:0007669"/>
    <property type="project" value="UniProtKB-ARBA"/>
</dbReference>
<evidence type="ECO:0000259" key="1">
    <source>
        <dbReference type="Pfam" id="PF00535"/>
    </source>
</evidence>
<dbReference type="Gene3D" id="3.90.550.10">
    <property type="entry name" value="Spore Coat Polysaccharide Biosynthesis Protein SpsA, Chain A"/>
    <property type="match status" value="1"/>
</dbReference>
<evidence type="ECO:0000313" key="3">
    <source>
        <dbReference type="Proteomes" id="UP001174888"/>
    </source>
</evidence>
<proteinExistence type="predicted"/>
<feature type="domain" description="Glycosyltransferase 2-like" evidence="1">
    <location>
        <begin position="5"/>
        <end position="134"/>
    </location>
</feature>
<dbReference type="PANTHER" id="PTHR22916">
    <property type="entry name" value="GLYCOSYLTRANSFERASE"/>
    <property type="match status" value="1"/>
</dbReference>
<organism evidence="2 3">
    <name type="scientific">Ligilactobacillus salivarius</name>
    <dbReference type="NCBI Taxonomy" id="1624"/>
    <lineage>
        <taxon>Bacteria</taxon>
        <taxon>Bacillati</taxon>
        <taxon>Bacillota</taxon>
        <taxon>Bacilli</taxon>
        <taxon>Lactobacillales</taxon>
        <taxon>Lactobacillaceae</taxon>
        <taxon>Ligilactobacillus</taxon>
    </lineage>
</organism>
<accession>A0AAW7NAN4</accession>
<dbReference type="EC" id="2.4.-.-" evidence="2"/>
<name>A0AAW7NAN4_9LACO</name>